<dbReference type="GO" id="GO:0005737">
    <property type="term" value="C:cytoplasm"/>
    <property type="evidence" value="ECO:0007669"/>
    <property type="project" value="TreeGrafter"/>
</dbReference>
<protein>
    <recommendedName>
        <fullName evidence="2">Serine hydrolase domain-containing protein</fullName>
    </recommendedName>
</protein>
<dbReference type="SUPFAM" id="SSF53474">
    <property type="entry name" value="alpha/beta-Hydrolases"/>
    <property type="match status" value="1"/>
</dbReference>
<dbReference type="GO" id="GO:0016787">
    <property type="term" value="F:hydrolase activity"/>
    <property type="evidence" value="ECO:0007669"/>
    <property type="project" value="UniProtKB-KW"/>
</dbReference>
<proteinExistence type="predicted"/>
<dbReference type="OrthoDB" id="2094269at2759"/>
<dbReference type="Pfam" id="PF03959">
    <property type="entry name" value="FSH1"/>
    <property type="match status" value="1"/>
</dbReference>
<accession>A0A8H7IYI0</accession>
<evidence type="ECO:0000313" key="3">
    <source>
        <dbReference type="EMBL" id="KAF9691773.1"/>
    </source>
</evidence>
<evidence type="ECO:0000313" key="4">
    <source>
        <dbReference type="Proteomes" id="UP000651452"/>
    </source>
</evidence>
<dbReference type="GO" id="GO:0019748">
    <property type="term" value="P:secondary metabolic process"/>
    <property type="evidence" value="ECO:0007669"/>
    <property type="project" value="TreeGrafter"/>
</dbReference>
<dbReference type="EMBL" id="RZGK01000020">
    <property type="protein sequence ID" value="KAF9691773.1"/>
    <property type="molecule type" value="Genomic_DNA"/>
</dbReference>
<dbReference type="Gene3D" id="3.40.50.1820">
    <property type="entry name" value="alpha/beta hydrolase"/>
    <property type="match status" value="1"/>
</dbReference>
<evidence type="ECO:0000256" key="1">
    <source>
        <dbReference type="ARBA" id="ARBA00022801"/>
    </source>
</evidence>
<organism evidence="3 4">
    <name type="scientific">Ascochyta lentis</name>
    <dbReference type="NCBI Taxonomy" id="205686"/>
    <lineage>
        <taxon>Eukaryota</taxon>
        <taxon>Fungi</taxon>
        <taxon>Dikarya</taxon>
        <taxon>Ascomycota</taxon>
        <taxon>Pezizomycotina</taxon>
        <taxon>Dothideomycetes</taxon>
        <taxon>Pleosporomycetidae</taxon>
        <taxon>Pleosporales</taxon>
        <taxon>Pleosporineae</taxon>
        <taxon>Didymellaceae</taxon>
        <taxon>Ascochyta</taxon>
    </lineage>
</organism>
<dbReference type="GO" id="GO:0005634">
    <property type="term" value="C:nucleus"/>
    <property type="evidence" value="ECO:0007669"/>
    <property type="project" value="TreeGrafter"/>
</dbReference>
<gene>
    <name evidence="3" type="ORF">EKO04_010535</name>
</gene>
<dbReference type="InterPro" id="IPR005645">
    <property type="entry name" value="FSH-like_dom"/>
</dbReference>
<dbReference type="PANTHER" id="PTHR48070:SF7">
    <property type="entry name" value="SERINE HYDROLASE FSH DOMAIN-CONTAINING PROTEIN-RELATED"/>
    <property type="match status" value="1"/>
</dbReference>
<reference evidence="3" key="1">
    <citation type="submission" date="2018-12" db="EMBL/GenBank/DDBJ databases">
        <authorList>
            <person name="Syme R.A."/>
            <person name="Farfan-Caceres L."/>
            <person name="Lichtenzveig J."/>
        </authorList>
    </citation>
    <scope>NUCLEOTIDE SEQUENCE</scope>
    <source>
        <strain evidence="3">Al4</strain>
    </source>
</reference>
<feature type="domain" description="Serine hydrolase" evidence="2">
    <location>
        <begin position="2"/>
        <end position="267"/>
    </location>
</feature>
<keyword evidence="1" id="KW-0378">Hydrolase</keyword>
<dbReference type="PANTHER" id="PTHR48070">
    <property type="entry name" value="ESTERASE OVCA2"/>
    <property type="match status" value="1"/>
</dbReference>
<dbReference type="InterPro" id="IPR050593">
    <property type="entry name" value="LovG"/>
</dbReference>
<comment type="caution">
    <text evidence="3">The sequence shown here is derived from an EMBL/GenBank/DDBJ whole genome shotgun (WGS) entry which is preliminary data.</text>
</comment>
<dbReference type="AlphaFoldDB" id="A0A8H7IYI0"/>
<dbReference type="Proteomes" id="UP000651452">
    <property type="component" value="Unassembled WGS sequence"/>
</dbReference>
<dbReference type="InterPro" id="IPR029058">
    <property type="entry name" value="AB_hydrolase_fold"/>
</dbReference>
<name>A0A8H7IYI0_9PLEO</name>
<evidence type="ECO:0000259" key="2">
    <source>
        <dbReference type="Pfam" id="PF03959"/>
    </source>
</evidence>
<sequence>MGTSAAIFQSQTSAFRALLDGSQHTFEFVDALYESAPAHGIQTFFPPPNYTFWQSIDPGDIAATHKWLLAHCARQSKPYDAVLCFSQGCAVAASMVLAHNNESSDEPLPFKGAIFICGGMPLAMLDNMNLPVSAKAWEISDLTGHQLATKANAAAAEIERLLKSGKAREASKRGLWDRTEDLAHKVLEPGTYDCHKLPDLPLTDVYGYDTTLFPSALRLDLPTVHIYGIKDPRYPASIQLAYLSNPEKRLVYDHGGGHEIPRTSKVSAEIASAVQWLEGQINCLQRMSD</sequence>
<reference evidence="3" key="2">
    <citation type="submission" date="2020-09" db="EMBL/GenBank/DDBJ databases">
        <title>Reference genome assembly for Australian Ascochyta lentis isolate Al4.</title>
        <authorList>
            <person name="Lee R.C."/>
            <person name="Farfan-Caceres L.M."/>
            <person name="Debler J.W."/>
            <person name="Williams A.H."/>
            <person name="Henares B.M."/>
        </authorList>
    </citation>
    <scope>NUCLEOTIDE SEQUENCE</scope>
    <source>
        <strain evidence="3">Al4</strain>
    </source>
</reference>
<keyword evidence="4" id="KW-1185">Reference proteome</keyword>